<dbReference type="CDD" id="cd05481">
    <property type="entry name" value="retropepsin_like_LTR_1"/>
    <property type="match status" value="1"/>
</dbReference>
<dbReference type="Proteomes" id="UP001219518">
    <property type="component" value="Unassembled WGS sequence"/>
</dbReference>
<protein>
    <submittedName>
        <fullName evidence="1">Gag-Pro-Pol polyprotein</fullName>
    </submittedName>
</protein>
<dbReference type="EMBL" id="JAHWGI010000968">
    <property type="protein sequence ID" value="KAK3918890.1"/>
    <property type="molecule type" value="Genomic_DNA"/>
</dbReference>
<reference evidence="1" key="1">
    <citation type="submission" date="2021-07" db="EMBL/GenBank/DDBJ databases">
        <authorList>
            <person name="Catto M.A."/>
            <person name="Jacobson A."/>
            <person name="Kennedy G."/>
            <person name="Labadie P."/>
            <person name="Hunt B.G."/>
            <person name="Srinivasan R."/>
        </authorList>
    </citation>
    <scope>NUCLEOTIDE SEQUENCE</scope>
    <source>
        <strain evidence="1">PL_HMW_Pooled</strain>
        <tissue evidence="1">Head</tissue>
    </source>
</reference>
<sequence>MSGHDGNVARPGPVNLKSGNIQANWLTFKQQFNFYLVAIGKKEADKEVKCALLMGEAGKGVLEVYSSFKGKLVTSTTDPATNVVTQVDKSLDYDLVMAEFDAHAAERKCVIGCRERFNARNQRVNEPFATWLTDLSKPDPVVLIWGTHDKKRREMLRARASASLQEIIDMHKAAEATSRDDKTQLEVDVDSCRRYGGNNHWSINCTRSPRKNNNHKTDLKEIKKRVDNIHLEDDDNDGFEFLQRGFEIKVSLFDVLTIENKAVIVRGEHKNPRREYTEVLRLANDRYVKFKLDPGSEVNILPYKVFKIINRNYRVMQSNIVLKSYGKSLTKPIGAVNLLVETQHGTKSNCEFQISTADPRPLQGIEACEMLDLVKRVVHTQAVNAVEALPLLYNCQAETKVG</sequence>
<organism evidence="1 2">
    <name type="scientific">Frankliniella fusca</name>
    <dbReference type="NCBI Taxonomy" id="407009"/>
    <lineage>
        <taxon>Eukaryota</taxon>
        <taxon>Metazoa</taxon>
        <taxon>Ecdysozoa</taxon>
        <taxon>Arthropoda</taxon>
        <taxon>Hexapoda</taxon>
        <taxon>Insecta</taxon>
        <taxon>Pterygota</taxon>
        <taxon>Neoptera</taxon>
        <taxon>Paraneoptera</taxon>
        <taxon>Thysanoptera</taxon>
        <taxon>Terebrantia</taxon>
        <taxon>Thripoidea</taxon>
        <taxon>Thripidae</taxon>
        <taxon>Frankliniella</taxon>
    </lineage>
</organism>
<reference evidence="1" key="2">
    <citation type="journal article" date="2023" name="BMC Genomics">
        <title>Pest status, molecular evolution, and epigenetic factors derived from the genome assembly of Frankliniella fusca, a thysanopteran phytovirus vector.</title>
        <authorList>
            <person name="Catto M.A."/>
            <person name="Labadie P.E."/>
            <person name="Jacobson A.L."/>
            <person name="Kennedy G.G."/>
            <person name="Srinivasan R."/>
            <person name="Hunt B.G."/>
        </authorList>
    </citation>
    <scope>NUCLEOTIDE SEQUENCE</scope>
    <source>
        <strain evidence="1">PL_HMW_Pooled</strain>
    </source>
</reference>
<name>A0AAE1LGU6_9NEOP</name>
<evidence type="ECO:0000313" key="2">
    <source>
        <dbReference type="Proteomes" id="UP001219518"/>
    </source>
</evidence>
<gene>
    <name evidence="1" type="ORF">KUF71_001014</name>
</gene>
<keyword evidence="2" id="KW-1185">Reference proteome</keyword>
<accession>A0AAE1LGU6</accession>
<dbReference type="AlphaFoldDB" id="A0AAE1LGU6"/>
<proteinExistence type="predicted"/>
<comment type="caution">
    <text evidence="1">The sequence shown here is derived from an EMBL/GenBank/DDBJ whole genome shotgun (WGS) entry which is preliminary data.</text>
</comment>
<evidence type="ECO:0000313" key="1">
    <source>
        <dbReference type="EMBL" id="KAK3918890.1"/>
    </source>
</evidence>